<evidence type="ECO:0000313" key="2">
    <source>
        <dbReference type="Proteomes" id="UP000177785"/>
    </source>
</evidence>
<comment type="caution">
    <text evidence="1">The sequence shown here is derived from an EMBL/GenBank/DDBJ whole genome shotgun (WGS) entry which is preliminary data.</text>
</comment>
<protein>
    <submittedName>
        <fullName evidence="1">Uncharacterized protein</fullName>
    </submittedName>
</protein>
<dbReference type="Proteomes" id="UP000177785">
    <property type="component" value="Unassembled WGS sequence"/>
</dbReference>
<dbReference type="AlphaFoldDB" id="A0A1G2G2V0"/>
<name>A0A1G2G2V0_9BACT</name>
<evidence type="ECO:0000313" key="1">
    <source>
        <dbReference type="EMBL" id="OGZ44626.1"/>
    </source>
</evidence>
<proteinExistence type="predicted"/>
<sequence length="180" mass="19944">MTIAQQEAQDLSDRICAYTGKPPSSNQKTTLHIGFGRSRGSHSSLSIESALISMSEMDRCRFLKDLVLVWWLAPTDKTAMSQLAKIFGTDDRIGLGLLYTISANGKQFCAWIGAPGIIASHGVQEQRKIRPLFEVIGEPQEIREYAREVIPANFQAKGVRLPNGTCIFGLWWESDSPSSQ</sequence>
<dbReference type="STRING" id="1802115.A2756_04310"/>
<dbReference type="EMBL" id="MHNL01000018">
    <property type="protein sequence ID" value="OGZ44626.1"/>
    <property type="molecule type" value="Genomic_DNA"/>
</dbReference>
<accession>A0A1G2G2V0</accession>
<reference evidence="1 2" key="1">
    <citation type="journal article" date="2016" name="Nat. Commun.">
        <title>Thousands of microbial genomes shed light on interconnected biogeochemical processes in an aquifer system.</title>
        <authorList>
            <person name="Anantharaman K."/>
            <person name="Brown C.T."/>
            <person name="Hug L.A."/>
            <person name="Sharon I."/>
            <person name="Castelle C.J."/>
            <person name="Probst A.J."/>
            <person name="Thomas B.C."/>
            <person name="Singh A."/>
            <person name="Wilkins M.J."/>
            <person name="Karaoz U."/>
            <person name="Brodie E.L."/>
            <person name="Williams K.H."/>
            <person name="Hubbard S.S."/>
            <person name="Banfield J.F."/>
        </authorList>
    </citation>
    <scope>NUCLEOTIDE SEQUENCE [LARGE SCALE GENOMIC DNA]</scope>
</reference>
<organism evidence="1 2">
    <name type="scientific">Candidatus Ryanbacteria bacterium RIFCSPHIGHO2_01_FULL_48_27</name>
    <dbReference type="NCBI Taxonomy" id="1802115"/>
    <lineage>
        <taxon>Bacteria</taxon>
        <taxon>Candidatus Ryaniibacteriota</taxon>
    </lineage>
</organism>
<gene>
    <name evidence="1" type="ORF">A2756_04310</name>
</gene>